<proteinExistence type="predicted"/>
<keyword evidence="1" id="KW-0472">Membrane</keyword>
<evidence type="ECO:0000313" key="2">
    <source>
        <dbReference type="EMBL" id="JAH97116.1"/>
    </source>
</evidence>
<keyword evidence="1" id="KW-1133">Transmembrane helix</keyword>
<sequence length="110" mass="12227">MKFFQGKNITTDIYSPATSLGDKSGTRCGLLLPLFLIIIFVICRPIVIPPPLSSKMFLLNGQVCVKTAELVYNAFCFKGLIPHSDICTSSLWLSEVCTAGQFQSLKWQQH</sequence>
<dbReference type="AlphaFoldDB" id="A0A0E9X3Q6"/>
<dbReference type="EMBL" id="GBXM01011461">
    <property type="protein sequence ID" value="JAH97116.1"/>
    <property type="molecule type" value="Transcribed_RNA"/>
</dbReference>
<evidence type="ECO:0000256" key="1">
    <source>
        <dbReference type="SAM" id="Phobius"/>
    </source>
</evidence>
<keyword evidence="1" id="KW-0812">Transmembrane</keyword>
<protein>
    <submittedName>
        <fullName evidence="2">Uncharacterized protein</fullName>
    </submittedName>
</protein>
<feature type="transmembrane region" description="Helical" evidence="1">
    <location>
        <begin position="30"/>
        <end position="47"/>
    </location>
</feature>
<reference evidence="2" key="1">
    <citation type="submission" date="2014-11" db="EMBL/GenBank/DDBJ databases">
        <authorList>
            <person name="Amaro Gonzalez C."/>
        </authorList>
    </citation>
    <scope>NUCLEOTIDE SEQUENCE</scope>
</reference>
<reference evidence="2" key="2">
    <citation type="journal article" date="2015" name="Fish Shellfish Immunol.">
        <title>Early steps in the European eel (Anguilla anguilla)-Vibrio vulnificus interaction in the gills: Role of the RtxA13 toxin.</title>
        <authorList>
            <person name="Callol A."/>
            <person name="Pajuelo D."/>
            <person name="Ebbesson L."/>
            <person name="Teles M."/>
            <person name="MacKenzie S."/>
            <person name="Amaro C."/>
        </authorList>
    </citation>
    <scope>NUCLEOTIDE SEQUENCE</scope>
</reference>
<accession>A0A0E9X3Q6</accession>
<organism evidence="2">
    <name type="scientific">Anguilla anguilla</name>
    <name type="common">European freshwater eel</name>
    <name type="synonym">Muraena anguilla</name>
    <dbReference type="NCBI Taxonomy" id="7936"/>
    <lineage>
        <taxon>Eukaryota</taxon>
        <taxon>Metazoa</taxon>
        <taxon>Chordata</taxon>
        <taxon>Craniata</taxon>
        <taxon>Vertebrata</taxon>
        <taxon>Euteleostomi</taxon>
        <taxon>Actinopterygii</taxon>
        <taxon>Neopterygii</taxon>
        <taxon>Teleostei</taxon>
        <taxon>Anguilliformes</taxon>
        <taxon>Anguillidae</taxon>
        <taxon>Anguilla</taxon>
    </lineage>
</organism>
<name>A0A0E9X3Q6_ANGAN</name>